<evidence type="ECO:0000256" key="2">
    <source>
        <dbReference type="ARBA" id="ARBA00012176"/>
    </source>
</evidence>
<dbReference type="Proteomes" id="UP001383192">
    <property type="component" value="Unassembled WGS sequence"/>
</dbReference>
<name>A0AAW0D7X5_9AGAR</name>
<protein>
    <recommendedName>
        <fullName evidence="2">N-acetylglucosaminylphosphatidylinositol deacetylase</fullName>
        <ecNumber evidence="2">3.5.1.89</ecNumber>
    </recommendedName>
</protein>
<reference evidence="3 4" key="1">
    <citation type="submission" date="2024-01" db="EMBL/GenBank/DDBJ databases">
        <title>A draft genome for a cacao thread blight-causing isolate of Paramarasmius palmivorus.</title>
        <authorList>
            <person name="Baruah I.K."/>
            <person name="Bukari Y."/>
            <person name="Amoako-Attah I."/>
            <person name="Meinhardt L.W."/>
            <person name="Bailey B.A."/>
            <person name="Cohen S.P."/>
        </authorList>
    </citation>
    <scope>NUCLEOTIDE SEQUENCE [LARGE SCALE GENOMIC DNA]</scope>
    <source>
        <strain evidence="3 4">GH-12</strain>
    </source>
</reference>
<dbReference type="EC" id="3.5.1.89" evidence="2"/>
<dbReference type="AlphaFoldDB" id="A0AAW0D7X5"/>
<sequence>MCLSTGNAEGLGGVRKIELEKSLDVLGIAPSHRAIVDHPELQDNISVYWDQQIVSGVVKPFLLQHEIDIIITFDRQGISGHSNHGSLPLAMNQLLRSDDFGSTIQRPRLYTLISVPLSIKYISIIAPIQAKFDIFVVRALQSLERRLVHWLRRFGFNIAMGDETKAKRATGMDMPVFVAGANEYLTALRAMRQHWSQLVWFRWLNVLFSRYMWVNEWIEVK</sequence>
<gene>
    <name evidence="3" type="primary">GPI12_1</name>
    <name evidence="3" type="ORF">VNI00_006598</name>
</gene>
<evidence type="ECO:0000313" key="3">
    <source>
        <dbReference type="EMBL" id="KAK7047367.1"/>
    </source>
</evidence>
<comment type="similarity">
    <text evidence="1">Belongs to the PIGL family.</text>
</comment>
<dbReference type="GO" id="GO:0005783">
    <property type="term" value="C:endoplasmic reticulum"/>
    <property type="evidence" value="ECO:0007669"/>
    <property type="project" value="TreeGrafter"/>
</dbReference>
<evidence type="ECO:0000256" key="1">
    <source>
        <dbReference type="ARBA" id="ARBA00006066"/>
    </source>
</evidence>
<dbReference type="GO" id="GO:0000225">
    <property type="term" value="F:N-acetylglucosaminylphosphatidylinositol deacetylase activity"/>
    <property type="evidence" value="ECO:0007669"/>
    <property type="project" value="UniProtKB-EC"/>
</dbReference>
<accession>A0AAW0D7X5</accession>
<dbReference type="EMBL" id="JAYKXP010000020">
    <property type="protein sequence ID" value="KAK7047367.1"/>
    <property type="molecule type" value="Genomic_DNA"/>
</dbReference>
<dbReference type="Gene3D" id="3.40.50.10320">
    <property type="entry name" value="LmbE-like"/>
    <property type="match status" value="1"/>
</dbReference>
<dbReference type="SUPFAM" id="SSF102588">
    <property type="entry name" value="LmbE-like"/>
    <property type="match status" value="1"/>
</dbReference>
<dbReference type="Pfam" id="PF02585">
    <property type="entry name" value="PIG-L"/>
    <property type="match status" value="1"/>
</dbReference>
<dbReference type="InterPro" id="IPR024078">
    <property type="entry name" value="LmbE-like_dom_sf"/>
</dbReference>
<dbReference type="PANTHER" id="PTHR12993">
    <property type="entry name" value="N-ACETYLGLUCOSAMINYL-PHOSPHATIDYLINOSITOL DE-N-ACETYLASE-RELATED"/>
    <property type="match status" value="1"/>
</dbReference>
<keyword evidence="3" id="KW-0378">Hydrolase</keyword>
<comment type="caution">
    <text evidence="3">The sequence shown here is derived from an EMBL/GenBank/DDBJ whole genome shotgun (WGS) entry which is preliminary data.</text>
</comment>
<organism evidence="3 4">
    <name type="scientific">Paramarasmius palmivorus</name>
    <dbReference type="NCBI Taxonomy" id="297713"/>
    <lineage>
        <taxon>Eukaryota</taxon>
        <taxon>Fungi</taxon>
        <taxon>Dikarya</taxon>
        <taxon>Basidiomycota</taxon>
        <taxon>Agaricomycotina</taxon>
        <taxon>Agaricomycetes</taxon>
        <taxon>Agaricomycetidae</taxon>
        <taxon>Agaricales</taxon>
        <taxon>Marasmiineae</taxon>
        <taxon>Marasmiaceae</taxon>
        <taxon>Paramarasmius</taxon>
    </lineage>
</organism>
<dbReference type="PANTHER" id="PTHR12993:SF11">
    <property type="entry name" value="N-ACETYLGLUCOSAMINYL-PHOSPHATIDYLINOSITOL DE-N-ACETYLASE"/>
    <property type="match status" value="1"/>
</dbReference>
<keyword evidence="4" id="KW-1185">Reference proteome</keyword>
<dbReference type="InterPro" id="IPR003737">
    <property type="entry name" value="GlcNAc_PI_deacetylase-related"/>
</dbReference>
<proteinExistence type="inferred from homology"/>
<evidence type="ECO:0000313" key="4">
    <source>
        <dbReference type="Proteomes" id="UP001383192"/>
    </source>
</evidence>